<evidence type="ECO:0000256" key="3">
    <source>
        <dbReference type="ARBA" id="ARBA00022891"/>
    </source>
</evidence>
<evidence type="ECO:0000256" key="2">
    <source>
        <dbReference type="ARBA" id="ARBA00008156"/>
    </source>
</evidence>
<evidence type="ECO:0000313" key="8">
    <source>
        <dbReference type="Proteomes" id="UP000198629"/>
    </source>
</evidence>
<feature type="domain" description="Pyrrolo-quinoline quinone repeat" evidence="6">
    <location>
        <begin position="515"/>
        <end position="572"/>
    </location>
</feature>
<organism evidence="7 8">
    <name type="scientific">Methylophilus rhizosphaerae</name>
    <dbReference type="NCBI Taxonomy" id="492660"/>
    <lineage>
        <taxon>Bacteria</taxon>
        <taxon>Pseudomonadati</taxon>
        <taxon>Pseudomonadota</taxon>
        <taxon>Betaproteobacteria</taxon>
        <taxon>Nitrosomonadales</taxon>
        <taxon>Methylophilaceae</taxon>
        <taxon>Methylophilus</taxon>
    </lineage>
</organism>
<dbReference type="InterPro" id="IPR018391">
    <property type="entry name" value="PQQ_b-propeller_rpt"/>
</dbReference>
<dbReference type="STRING" id="492660.SAMN05192566_0963"/>
<dbReference type="Pfam" id="PF01011">
    <property type="entry name" value="PQQ"/>
    <property type="match status" value="3"/>
</dbReference>
<gene>
    <name evidence="7" type="ORF">SAMN05192566_0963</name>
</gene>
<sequence length="623" mass="67639">MIKMKTAFGIAASVAMAMPVLAFAAADQEAAMKDPNNWAHPRGQHNNQGYSTLAKINKGNIKNLKMAWSFATGVNRGHEGSPIVVGNMMYLVSAFPNNIYALDLNDNQKIVWSYFPKQDPSVQAVLCCDNVTRGLGFGDGKIFLQQNDGMLVALDAKDGKKIWEVKNTDPKVGATNTNAPHVIKDKVLTGCSGAEFGVRCFIAAYNLKDGSLAWKAYSTGPDAETLHDANTNKDNPLYNALSVYQDVNGGNKEGGSFKRLSADQIKGGEKELGTRTWLKPQAIKDGWQHGGGSVWGWWPYDARTNLVYYGAGNPSVWNPDVRPGDNKWSMTVTARDLDTGMAKWAMQMTPHDEWDYDGVNEVILFDKGGKTYAWHHDRNGFAYTWNAVTGTLIAAEKVHQFVNWAADVDLKTGVPSKDGRYSTHQDYNAKGICPAALGTKDQQPAAYSPKTGLMYSPLNHVCMTYEPVESKYVAGQPWVGATLTMFAGPDGVMGGFGAYDPMTNKKVWYNKEKFSAWSGALTTASDLVFYGTLDRWFKAVDAKSGKELWKFQVGSGAIGNAFTYGNKGKQYVGIFSGIGGWAGVAMNLGMTTETDALGAAGGYKELVKYNAAPGGGSLNVFGL</sequence>
<feature type="domain" description="Pyrrolo-quinoline quinone repeat" evidence="6">
    <location>
        <begin position="38"/>
        <end position="230"/>
    </location>
</feature>
<evidence type="ECO:0000259" key="6">
    <source>
        <dbReference type="Pfam" id="PF01011"/>
    </source>
</evidence>
<reference evidence="8" key="1">
    <citation type="submission" date="2016-10" db="EMBL/GenBank/DDBJ databases">
        <authorList>
            <person name="Varghese N."/>
            <person name="Submissions S."/>
        </authorList>
    </citation>
    <scope>NUCLEOTIDE SEQUENCE [LARGE SCALE GENOMIC DNA]</scope>
    <source>
        <strain evidence="8">CBMB127</strain>
    </source>
</reference>
<keyword evidence="4" id="KW-0560">Oxidoreductase</keyword>
<dbReference type="GO" id="GO:0030288">
    <property type="term" value="C:outer membrane-bounded periplasmic space"/>
    <property type="evidence" value="ECO:0007669"/>
    <property type="project" value="InterPro"/>
</dbReference>
<comment type="cofactor">
    <cofactor evidence="1">
        <name>pyrroloquinoline quinone</name>
        <dbReference type="ChEBI" id="CHEBI:58442"/>
    </cofactor>
</comment>
<dbReference type="InterPro" id="IPR011047">
    <property type="entry name" value="Quinoprotein_ADH-like_sf"/>
</dbReference>
<accession>A0A1G9B4D9</accession>
<dbReference type="InterPro" id="IPR002372">
    <property type="entry name" value="PQQ_rpt_dom"/>
</dbReference>
<dbReference type="PANTHER" id="PTHR32303:SF4">
    <property type="entry name" value="QUINOPROTEIN GLUCOSE DEHYDROGENASE"/>
    <property type="match status" value="1"/>
</dbReference>
<dbReference type="GO" id="GO:0016491">
    <property type="term" value="F:oxidoreductase activity"/>
    <property type="evidence" value="ECO:0007669"/>
    <property type="project" value="UniProtKB-KW"/>
</dbReference>
<feature type="signal peptide" evidence="5">
    <location>
        <begin position="1"/>
        <end position="24"/>
    </location>
</feature>
<dbReference type="SMART" id="SM00564">
    <property type="entry name" value="PQQ"/>
    <property type="match status" value="5"/>
</dbReference>
<proteinExistence type="inferred from homology"/>
<evidence type="ECO:0000313" key="7">
    <source>
        <dbReference type="EMBL" id="SDK33890.1"/>
    </source>
</evidence>
<dbReference type="PROSITE" id="PS00364">
    <property type="entry name" value="BACTERIAL_PQQ_2"/>
    <property type="match status" value="1"/>
</dbReference>
<keyword evidence="3" id="KW-0634">PQQ</keyword>
<dbReference type="Gene3D" id="2.140.10.10">
    <property type="entry name" value="Quinoprotein alcohol dehydrogenase-like superfamily"/>
    <property type="match status" value="2"/>
</dbReference>
<dbReference type="PANTHER" id="PTHR32303">
    <property type="entry name" value="QUINOPROTEIN ALCOHOL DEHYDROGENASE (CYTOCHROME C)"/>
    <property type="match status" value="1"/>
</dbReference>
<dbReference type="OrthoDB" id="5296951at2"/>
<dbReference type="EMBL" id="FNFX01000002">
    <property type="protein sequence ID" value="SDK33890.1"/>
    <property type="molecule type" value="Genomic_DNA"/>
</dbReference>
<protein>
    <submittedName>
        <fullName evidence="7">PQQ-dependent dehydrogenase, methanol/ethanol family</fullName>
    </submittedName>
</protein>
<dbReference type="InterPro" id="IPR001479">
    <property type="entry name" value="Quinoprotein_DH_CS"/>
</dbReference>
<keyword evidence="5" id="KW-0732">Signal</keyword>
<dbReference type="Proteomes" id="UP000198629">
    <property type="component" value="Unassembled WGS sequence"/>
</dbReference>
<comment type="similarity">
    <text evidence="2">Belongs to the bacterial PQQ dehydrogenase family.</text>
</comment>
<evidence type="ECO:0000256" key="5">
    <source>
        <dbReference type="SAM" id="SignalP"/>
    </source>
</evidence>
<dbReference type="AlphaFoldDB" id="A0A1G9B4D9"/>
<feature type="chain" id="PRO_5011787369" evidence="5">
    <location>
        <begin position="25"/>
        <end position="623"/>
    </location>
</feature>
<name>A0A1G9B4D9_9PROT</name>
<dbReference type="SUPFAM" id="SSF50998">
    <property type="entry name" value="Quinoprotein alcohol dehydrogenase-like"/>
    <property type="match status" value="1"/>
</dbReference>
<feature type="domain" description="Pyrrolo-quinoline quinone repeat" evidence="6">
    <location>
        <begin position="284"/>
        <end position="393"/>
    </location>
</feature>
<dbReference type="RefSeq" id="WP_091470875.1">
    <property type="nucleotide sequence ID" value="NZ_FNFX01000002.1"/>
</dbReference>
<keyword evidence="8" id="KW-1185">Reference proteome</keyword>
<evidence type="ECO:0000256" key="1">
    <source>
        <dbReference type="ARBA" id="ARBA00001931"/>
    </source>
</evidence>
<evidence type="ECO:0000256" key="4">
    <source>
        <dbReference type="ARBA" id="ARBA00023002"/>
    </source>
</evidence>